<evidence type="ECO:0000256" key="3">
    <source>
        <dbReference type="ARBA" id="ARBA00022989"/>
    </source>
</evidence>
<feature type="transmembrane region" description="Helical" evidence="5">
    <location>
        <begin position="108"/>
        <end position="138"/>
    </location>
</feature>
<evidence type="ECO:0000256" key="5">
    <source>
        <dbReference type="SAM" id="Phobius"/>
    </source>
</evidence>
<evidence type="ECO:0000313" key="8">
    <source>
        <dbReference type="Proteomes" id="UP000008633"/>
    </source>
</evidence>
<dbReference type="AlphaFoldDB" id="E6X1A5"/>
<keyword evidence="3 5" id="KW-1133">Transmembrane helix</keyword>
<feature type="domain" description="O-antigen ligase-related" evidence="6">
    <location>
        <begin position="113"/>
        <end position="282"/>
    </location>
</feature>
<organism evidence="7 8">
    <name type="scientific">Nitratifractor salsuginis (strain DSM 16511 / JCM 12458 / E9I37-1)</name>
    <dbReference type="NCBI Taxonomy" id="749222"/>
    <lineage>
        <taxon>Bacteria</taxon>
        <taxon>Pseudomonadati</taxon>
        <taxon>Campylobacterota</taxon>
        <taxon>Epsilonproteobacteria</taxon>
        <taxon>Campylobacterales</taxon>
        <taxon>Sulfurovaceae</taxon>
        <taxon>Nitratifractor</taxon>
    </lineage>
</organism>
<accession>E6X1A5</accession>
<dbReference type="GO" id="GO:0016020">
    <property type="term" value="C:membrane"/>
    <property type="evidence" value="ECO:0007669"/>
    <property type="project" value="UniProtKB-SubCell"/>
</dbReference>
<evidence type="ECO:0000256" key="1">
    <source>
        <dbReference type="ARBA" id="ARBA00004141"/>
    </source>
</evidence>
<sequence>MLFLIFVLISAFLSEVTYRDRSIFSILKLPIQYVYWVTLALFVKTWIYNYSFYNLSRYIFYASIIDIFYYVFLNPIFHVFYPNSFAYIIVVAMPLGYYYAMKRFSVPMVILISIGFVLGVLYSGSRTGTALIVFELIMLLSLGNSQLKKVSLIVGVFSLPIIIMVSANVYDYDIRQAKLDLADILEDYSPKIAHTLRMEENVFDRDKSFLIRKLMIQKGERIFQEHPFFGVGPGNFTRYYTSLDIDSVSSWLHGNELKYNRTSAQNSYLMILAENGILALTSILFVILNILWKGFYYIRTFKNNAEIYIYVPFVALIFYGFILVTTMGTLFWFFLGLALTLTQRRRHLS</sequence>
<evidence type="ECO:0000256" key="4">
    <source>
        <dbReference type="ARBA" id="ARBA00023136"/>
    </source>
</evidence>
<reference evidence="8" key="2">
    <citation type="submission" date="2011-01" db="EMBL/GenBank/DDBJ databases">
        <title>The complete genome of Nitratifractor salsuginis DSM 16511.</title>
        <authorList>
            <consortium name="US DOE Joint Genome Institute (JGI-PGF)"/>
            <person name="Lucas S."/>
            <person name="Copeland A."/>
            <person name="Lapidus A."/>
            <person name="Bruce D."/>
            <person name="Goodwin L."/>
            <person name="Pitluck S."/>
            <person name="Kyrpides N."/>
            <person name="Mavromatis K."/>
            <person name="Ivanova N."/>
            <person name="Mikhailova N."/>
            <person name="Zeytun A."/>
            <person name="Detter J.C."/>
            <person name="Tapia R."/>
            <person name="Han C."/>
            <person name="Land M."/>
            <person name="Hauser L."/>
            <person name="Markowitz V."/>
            <person name="Cheng J.-F."/>
            <person name="Hugenholtz P."/>
            <person name="Woyke T."/>
            <person name="Wu D."/>
            <person name="Tindall B."/>
            <person name="Schuetze A."/>
            <person name="Brambilla E."/>
            <person name="Klenk H.-P."/>
            <person name="Eisen J.A."/>
        </authorList>
    </citation>
    <scope>NUCLEOTIDE SEQUENCE [LARGE SCALE GENOMIC DNA]</scope>
    <source>
        <strain evidence="8">DSM 16511 / JCM 12458 / E9I37-1</strain>
    </source>
</reference>
<dbReference type="KEGG" id="nsa:Nitsa_1721"/>
<dbReference type="PANTHER" id="PTHR37422:SF13">
    <property type="entry name" value="LIPOPOLYSACCHARIDE BIOSYNTHESIS PROTEIN PA4999-RELATED"/>
    <property type="match status" value="1"/>
</dbReference>
<comment type="subcellular location">
    <subcellularLocation>
        <location evidence="1">Membrane</location>
        <topology evidence="1">Multi-pass membrane protein</topology>
    </subcellularLocation>
</comment>
<keyword evidence="2 5" id="KW-0812">Transmembrane</keyword>
<feature type="transmembrane region" description="Helical" evidence="5">
    <location>
        <begin position="268"/>
        <end position="292"/>
    </location>
</feature>
<proteinExistence type="predicted"/>
<dbReference type="Pfam" id="PF04932">
    <property type="entry name" value="Wzy_C"/>
    <property type="match status" value="1"/>
</dbReference>
<feature type="transmembrane region" description="Helical" evidence="5">
    <location>
        <begin position="84"/>
        <end position="101"/>
    </location>
</feature>
<keyword evidence="4 5" id="KW-0472">Membrane</keyword>
<dbReference type="STRING" id="749222.Nitsa_1721"/>
<dbReference type="InterPro" id="IPR007016">
    <property type="entry name" value="O-antigen_ligase-rel_domated"/>
</dbReference>
<name>E6X1A5_NITSE</name>
<dbReference type="EMBL" id="CP002452">
    <property type="protein sequence ID" value="ADV46967.1"/>
    <property type="molecule type" value="Genomic_DNA"/>
</dbReference>
<keyword evidence="8" id="KW-1185">Reference proteome</keyword>
<dbReference type="HOGENOM" id="CLU_794172_0_0_7"/>
<dbReference type="InterPro" id="IPR051533">
    <property type="entry name" value="WaaL-like"/>
</dbReference>
<dbReference type="PANTHER" id="PTHR37422">
    <property type="entry name" value="TEICHURONIC ACID BIOSYNTHESIS PROTEIN TUAE"/>
    <property type="match status" value="1"/>
</dbReference>
<dbReference type="eggNOG" id="COG3307">
    <property type="taxonomic scope" value="Bacteria"/>
</dbReference>
<dbReference type="Proteomes" id="UP000008633">
    <property type="component" value="Chromosome"/>
</dbReference>
<evidence type="ECO:0000259" key="6">
    <source>
        <dbReference type="Pfam" id="PF04932"/>
    </source>
</evidence>
<evidence type="ECO:0000256" key="2">
    <source>
        <dbReference type="ARBA" id="ARBA00022692"/>
    </source>
</evidence>
<feature type="transmembrane region" description="Helical" evidence="5">
    <location>
        <begin position="307"/>
        <end position="339"/>
    </location>
</feature>
<evidence type="ECO:0000313" key="7">
    <source>
        <dbReference type="EMBL" id="ADV46967.1"/>
    </source>
</evidence>
<protein>
    <submittedName>
        <fullName evidence="7">O-antigen polymerase</fullName>
    </submittedName>
</protein>
<gene>
    <name evidence="7" type="ordered locus">Nitsa_1721</name>
</gene>
<feature type="transmembrane region" description="Helical" evidence="5">
    <location>
        <begin position="29"/>
        <end position="47"/>
    </location>
</feature>
<feature type="transmembrane region" description="Helical" evidence="5">
    <location>
        <begin position="150"/>
        <end position="170"/>
    </location>
</feature>
<reference evidence="7 8" key="1">
    <citation type="journal article" date="2011" name="Stand. Genomic Sci.">
        <title>Complete genome sequence of Nitratifractor salsuginis type strain (E9I37-1).</title>
        <authorList>
            <person name="Anderson I."/>
            <person name="Sikorski J."/>
            <person name="Zeytun A."/>
            <person name="Nolan M."/>
            <person name="Lapidus A."/>
            <person name="Lucas S."/>
            <person name="Hammon N."/>
            <person name="Deshpande S."/>
            <person name="Cheng J.F."/>
            <person name="Tapia R."/>
            <person name="Han C."/>
            <person name="Goodwin L."/>
            <person name="Pitluck S."/>
            <person name="Liolios K."/>
            <person name="Pagani I."/>
            <person name="Ivanova N."/>
            <person name="Huntemann M."/>
            <person name="Mavromatis K."/>
            <person name="Ovchinikova G."/>
            <person name="Pati A."/>
            <person name="Chen A."/>
            <person name="Palaniappan K."/>
            <person name="Land M."/>
            <person name="Hauser L."/>
            <person name="Brambilla E.M."/>
            <person name="Ngatchou-Djao O.D."/>
            <person name="Rohde M."/>
            <person name="Tindall B.J."/>
            <person name="Goker M."/>
            <person name="Detter J.C."/>
            <person name="Woyke T."/>
            <person name="Bristow J."/>
            <person name="Eisen J.A."/>
            <person name="Markowitz V."/>
            <person name="Hugenholtz P."/>
            <person name="Klenk H.P."/>
            <person name="Kyrpides N.C."/>
        </authorList>
    </citation>
    <scope>NUCLEOTIDE SEQUENCE [LARGE SCALE GENOMIC DNA]</scope>
    <source>
        <strain evidence="8">DSM 16511 / JCM 12458 / E9I37-1</strain>
    </source>
</reference>
<feature type="transmembrane region" description="Helical" evidence="5">
    <location>
        <begin position="59"/>
        <end position="78"/>
    </location>
</feature>